<evidence type="ECO:0000313" key="2">
    <source>
        <dbReference type="Proteomes" id="UP000275676"/>
    </source>
</evidence>
<protein>
    <submittedName>
        <fullName evidence="1">Uncharacterized protein</fullName>
    </submittedName>
</protein>
<reference evidence="1 2" key="1">
    <citation type="submission" date="2018-12" db="EMBL/GenBank/DDBJ databases">
        <authorList>
            <consortium name="Pathogen Informatics"/>
        </authorList>
    </citation>
    <scope>NUCLEOTIDE SEQUENCE [LARGE SCALE GENOMIC DNA]</scope>
    <source>
        <strain evidence="1 2">NCTC10047</strain>
    </source>
</reference>
<sequence>MQLTHRFLRIFILIDGKAGHQLTVVLFELRLQLRTGSEATAAAGVEGAARRRIQRTWQLAGQLNPLTAIVRIQPRRGGEQRLGIRMTWIVKICSLVPFSTQRPKYMTITSSAMCSTTDRSCEIKT</sequence>
<organism evidence="1 2">
    <name type="scientific">Salmonella enterica subsp. arizonae</name>
    <dbReference type="NCBI Taxonomy" id="59203"/>
    <lineage>
        <taxon>Bacteria</taxon>
        <taxon>Pseudomonadati</taxon>
        <taxon>Pseudomonadota</taxon>
        <taxon>Gammaproteobacteria</taxon>
        <taxon>Enterobacterales</taxon>
        <taxon>Enterobacteriaceae</taxon>
        <taxon>Salmonella</taxon>
    </lineage>
</organism>
<dbReference type="Proteomes" id="UP000275676">
    <property type="component" value="Chromosome"/>
</dbReference>
<name>A0A447QWQ4_SALER</name>
<accession>A0A447QWQ4</accession>
<evidence type="ECO:0000313" key="1">
    <source>
        <dbReference type="EMBL" id="VEA74450.1"/>
    </source>
</evidence>
<gene>
    <name evidence="1" type="ORF">NCTC10047_00235</name>
</gene>
<proteinExistence type="predicted"/>
<dbReference type="AlphaFoldDB" id="A0A447QWQ4"/>
<dbReference type="EMBL" id="LR134156">
    <property type="protein sequence ID" value="VEA74450.1"/>
    <property type="molecule type" value="Genomic_DNA"/>
</dbReference>